<evidence type="ECO:0000256" key="4">
    <source>
        <dbReference type="ARBA" id="ARBA00022679"/>
    </source>
</evidence>
<dbReference type="InterPro" id="IPR013655">
    <property type="entry name" value="PAS_fold_3"/>
</dbReference>
<dbReference type="Proteomes" id="UP000248790">
    <property type="component" value="Unassembled WGS sequence"/>
</dbReference>
<dbReference type="Gene3D" id="3.30.450.20">
    <property type="entry name" value="PAS domain"/>
    <property type="match status" value="1"/>
</dbReference>
<name>A0A327WP92_LARAB</name>
<dbReference type="Pfam" id="PF08447">
    <property type="entry name" value="PAS_3"/>
    <property type="match status" value="1"/>
</dbReference>
<dbReference type="PROSITE" id="PS50109">
    <property type="entry name" value="HIS_KIN"/>
    <property type="match status" value="1"/>
</dbReference>
<dbReference type="InterPro" id="IPR000700">
    <property type="entry name" value="PAS-assoc_C"/>
</dbReference>
<feature type="domain" description="PAC" evidence="8">
    <location>
        <begin position="255"/>
        <end position="308"/>
    </location>
</feature>
<dbReference type="InterPro" id="IPR036890">
    <property type="entry name" value="HATPase_C_sf"/>
</dbReference>
<dbReference type="SMART" id="SM00388">
    <property type="entry name" value="HisKA"/>
    <property type="match status" value="1"/>
</dbReference>
<dbReference type="Gene3D" id="1.10.287.130">
    <property type="match status" value="1"/>
</dbReference>
<dbReference type="Pfam" id="PF00512">
    <property type="entry name" value="HisKA"/>
    <property type="match status" value="1"/>
</dbReference>
<dbReference type="Pfam" id="PF02518">
    <property type="entry name" value="HATPase_c"/>
    <property type="match status" value="1"/>
</dbReference>
<dbReference type="RefSeq" id="WP_111629965.1">
    <property type="nucleotide sequence ID" value="NZ_QLMC01000005.1"/>
</dbReference>
<dbReference type="Gene3D" id="3.30.565.10">
    <property type="entry name" value="Histidine kinase-like ATPase, C-terminal domain"/>
    <property type="match status" value="1"/>
</dbReference>
<evidence type="ECO:0000259" key="7">
    <source>
        <dbReference type="PROSITE" id="PS50112"/>
    </source>
</evidence>
<comment type="caution">
    <text evidence="9">The sequence shown here is derived from an EMBL/GenBank/DDBJ whole genome shotgun (WGS) entry which is preliminary data.</text>
</comment>
<evidence type="ECO:0000256" key="3">
    <source>
        <dbReference type="ARBA" id="ARBA00022553"/>
    </source>
</evidence>
<dbReference type="OrthoDB" id="9124519at2"/>
<evidence type="ECO:0000256" key="1">
    <source>
        <dbReference type="ARBA" id="ARBA00000085"/>
    </source>
</evidence>
<dbReference type="PANTHER" id="PTHR43304">
    <property type="entry name" value="PHYTOCHROME-LIKE PROTEIN CPH1"/>
    <property type="match status" value="1"/>
</dbReference>
<dbReference type="EMBL" id="QLMC01000005">
    <property type="protein sequence ID" value="RAJ94034.1"/>
    <property type="molecule type" value="Genomic_DNA"/>
</dbReference>
<dbReference type="InterPro" id="IPR005467">
    <property type="entry name" value="His_kinase_dom"/>
</dbReference>
<proteinExistence type="predicted"/>
<sequence length="550" mass="62348">MIPSDASTTGSAKLAFTYCPHFAKFLLDHHLEEFSQELLRLYRQVDIPMLAFYKDLPPEQLAGILNASSMKLLTAFAENRTSQHIDATLQRWAHDQLGRVGRNQVATRDIALMGYVRKQAFMTFLPRYTVDPVQIIGLIRELDAYTLELANNAFTLYISLLQQKIDEQVHFIRKITDAAPAIIGTYNIHSGQYQFISQGFEMLLGYPRQRVLEEGVNFLLTLIHPDDLPSLLAENAQALERTNQVSDGQDETQVLEFKYRMRHQNGPYRWFQTYGTVFDRNQQGRVEHVLNISIDITDKMEAEHQVEEKNRRLVQSNASLQEFAYIASHDLKEPLRKISTFGDRLLQSQQGNMNAEGEVYLAKIIDAAQRMHTLIGDILSVSLISSDQTFEKQSLKQILDDVLQALELQMERMQAQVYTDDLPVVPVIASQFRQLFQNLLTNAFKFARTGVPPVVRISHRFLPPGDVQPLGLTAGRPYLELKIADNGIGFDNRYAGKIFAIFQRLHTRKDFEGTGIGLAICRKIVENHGGIITAEGVPDQGATFTIIVPA</sequence>
<comment type="catalytic activity">
    <reaction evidence="1">
        <text>ATP + protein L-histidine = ADP + protein N-phospho-L-histidine.</text>
        <dbReference type="EC" id="2.7.13.3"/>
    </reaction>
</comment>
<keyword evidence="4" id="KW-0808">Transferase</keyword>
<feature type="domain" description="PAS" evidence="7">
    <location>
        <begin position="190"/>
        <end position="242"/>
    </location>
</feature>
<dbReference type="SUPFAM" id="SSF47384">
    <property type="entry name" value="Homodimeric domain of signal transducing histidine kinase"/>
    <property type="match status" value="1"/>
</dbReference>
<dbReference type="InterPro" id="IPR001610">
    <property type="entry name" value="PAC"/>
</dbReference>
<dbReference type="InterPro" id="IPR004358">
    <property type="entry name" value="Sig_transdc_His_kin-like_C"/>
</dbReference>
<gene>
    <name evidence="9" type="ORF">LX87_03918</name>
</gene>
<dbReference type="NCBIfam" id="TIGR00229">
    <property type="entry name" value="sensory_box"/>
    <property type="match status" value="1"/>
</dbReference>
<feature type="domain" description="Histidine kinase" evidence="6">
    <location>
        <begin position="326"/>
        <end position="550"/>
    </location>
</feature>
<dbReference type="PANTHER" id="PTHR43304:SF1">
    <property type="entry name" value="PAC DOMAIN-CONTAINING PROTEIN"/>
    <property type="match status" value="1"/>
</dbReference>
<dbReference type="InterPro" id="IPR003594">
    <property type="entry name" value="HATPase_dom"/>
</dbReference>
<dbReference type="AlphaFoldDB" id="A0A327WP92"/>
<dbReference type="InterPro" id="IPR035965">
    <property type="entry name" value="PAS-like_dom_sf"/>
</dbReference>
<keyword evidence="3" id="KW-0597">Phosphoprotein</keyword>
<reference evidence="9 10" key="1">
    <citation type="submission" date="2018-06" db="EMBL/GenBank/DDBJ databases">
        <title>Genomic Encyclopedia of Archaeal and Bacterial Type Strains, Phase II (KMG-II): from individual species to whole genera.</title>
        <authorList>
            <person name="Goeker M."/>
        </authorList>
    </citation>
    <scope>NUCLEOTIDE SEQUENCE [LARGE SCALE GENOMIC DNA]</scope>
    <source>
        <strain evidence="9 10">DSM 21851</strain>
    </source>
</reference>
<evidence type="ECO:0000256" key="2">
    <source>
        <dbReference type="ARBA" id="ARBA00012438"/>
    </source>
</evidence>
<dbReference type="SUPFAM" id="SSF55874">
    <property type="entry name" value="ATPase domain of HSP90 chaperone/DNA topoisomerase II/histidine kinase"/>
    <property type="match status" value="1"/>
</dbReference>
<dbReference type="InterPro" id="IPR036097">
    <property type="entry name" value="HisK_dim/P_sf"/>
</dbReference>
<dbReference type="CDD" id="cd00130">
    <property type="entry name" value="PAS"/>
    <property type="match status" value="1"/>
</dbReference>
<dbReference type="EC" id="2.7.13.3" evidence="2"/>
<evidence type="ECO:0000259" key="8">
    <source>
        <dbReference type="PROSITE" id="PS50113"/>
    </source>
</evidence>
<accession>A0A327WP92</accession>
<protein>
    <recommendedName>
        <fullName evidence="2">histidine kinase</fullName>
        <ecNumber evidence="2">2.7.13.3</ecNumber>
    </recommendedName>
</protein>
<evidence type="ECO:0000259" key="6">
    <source>
        <dbReference type="PROSITE" id="PS50109"/>
    </source>
</evidence>
<keyword evidence="5" id="KW-0418">Kinase</keyword>
<dbReference type="SMART" id="SM00086">
    <property type="entry name" value="PAC"/>
    <property type="match status" value="1"/>
</dbReference>
<dbReference type="SMART" id="SM00387">
    <property type="entry name" value="HATPase_c"/>
    <property type="match status" value="1"/>
</dbReference>
<dbReference type="PROSITE" id="PS50113">
    <property type="entry name" value="PAC"/>
    <property type="match status" value="1"/>
</dbReference>
<keyword evidence="10" id="KW-1185">Reference proteome</keyword>
<evidence type="ECO:0000313" key="9">
    <source>
        <dbReference type="EMBL" id="RAJ94034.1"/>
    </source>
</evidence>
<evidence type="ECO:0000313" key="10">
    <source>
        <dbReference type="Proteomes" id="UP000248790"/>
    </source>
</evidence>
<dbReference type="PRINTS" id="PR00344">
    <property type="entry name" value="BCTRLSENSOR"/>
</dbReference>
<dbReference type="InterPro" id="IPR003661">
    <property type="entry name" value="HisK_dim/P_dom"/>
</dbReference>
<dbReference type="CDD" id="cd00082">
    <property type="entry name" value="HisKA"/>
    <property type="match status" value="1"/>
</dbReference>
<organism evidence="9 10">
    <name type="scientific">Larkinella arboricola</name>
    <dbReference type="NCBI Taxonomy" id="643671"/>
    <lineage>
        <taxon>Bacteria</taxon>
        <taxon>Pseudomonadati</taxon>
        <taxon>Bacteroidota</taxon>
        <taxon>Cytophagia</taxon>
        <taxon>Cytophagales</taxon>
        <taxon>Spirosomataceae</taxon>
        <taxon>Larkinella</taxon>
    </lineage>
</organism>
<dbReference type="SUPFAM" id="SSF55785">
    <property type="entry name" value="PYP-like sensor domain (PAS domain)"/>
    <property type="match status" value="1"/>
</dbReference>
<dbReference type="InterPro" id="IPR052162">
    <property type="entry name" value="Sensor_kinase/Photoreceptor"/>
</dbReference>
<dbReference type="SMART" id="SM00091">
    <property type="entry name" value="PAS"/>
    <property type="match status" value="1"/>
</dbReference>
<dbReference type="GO" id="GO:0000155">
    <property type="term" value="F:phosphorelay sensor kinase activity"/>
    <property type="evidence" value="ECO:0007669"/>
    <property type="project" value="InterPro"/>
</dbReference>
<dbReference type="PROSITE" id="PS50112">
    <property type="entry name" value="PAS"/>
    <property type="match status" value="1"/>
</dbReference>
<dbReference type="InterPro" id="IPR000014">
    <property type="entry name" value="PAS"/>
</dbReference>
<evidence type="ECO:0000256" key="5">
    <source>
        <dbReference type="ARBA" id="ARBA00022777"/>
    </source>
</evidence>